<feature type="compositionally biased region" description="Polar residues" evidence="1">
    <location>
        <begin position="144"/>
        <end position="153"/>
    </location>
</feature>
<gene>
    <name evidence="2" type="ORF">HID58_071139</name>
</gene>
<evidence type="ECO:0000313" key="2">
    <source>
        <dbReference type="EMBL" id="KAH0873777.1"/>
    </source>
</evidence>
<keyword evidence="3" id="KW-1185">Reference proteome</keyword>
<accession>A0ABQ7Z0Q5</accession>
<name>A0ABQ7Z0Q5_BRANA</name>
<evidence type="ECO:0000313" key="3">
    <source>
        <dbReference type="Proteomes" id="UP000824890"/>
    </source>
</evidence>
<comment type="caution">
    <text evidence="2">The sequence shown here is derived from an EMBL/GenBank/DDBJ whole genome shotgun (WGS) entry which is preliminary data.</text>
</comment>
<sequence>MDLMANSFVLLADLNACQCSFTVEVRLLRSWKARNMKSCGKLMGVATYYLVDYLSIFFSLSIGKGNSLFSSDFIASSSSLVNQHQTGVITNTSYAGAGSSVGRCEPKILNIRRHNYLGGDMPSATCINCNCSDGEKTATVQITGGDDNLSNHPGASDATAAAEQPTSDGSNAEEYLVPAAGNALKSTHGLVA</sequence>
<evidence type="ECO:0000256" key="1">
    <source>
        <dbReference type="SAM" id="MobiDB-lite"/>
    </source>
</evidence>
<dbReference type="EMBL" id="JAGKQM010000016">
    <property type="protein sequence ID" value="KAH0873777.1"/>
    <property type="molecule type" value="Genomic_DNA"/>
</dbReference>
<protein>
    <submittedName>
        <fullName evidence="2">Uncharacterized protein</fullName>
    </submittedName>
</protein>
<proteinExistence type="predicted"/>
<reference evidence="2 3" key="1">
    <citation type="submission" date="2021-05" db="EMBL/GenBank/DDBJ databases">
        <title>Genome Assembly of Synthetic Allotetraploid Brassica napus Reveals Homoeologous Exchanges between Subgenomes.</title>
        <authorList>
            <person name="Davis J.T."/>
        </authorList>
    </citation>
    <scope>NUCLEOTIDE SEQUENCE [LARGE SCALE GENOMIC DNA]</scope>
    <source>
        <strain evidence="3">cv. Da-Ae</strain>
        <tissue evidence="2">Seedling</tissue>
    </source>
</reference>
<organism evidence="2 3">
    <name type="scientific">Brassica napus</name>
    <name type="common">Rape</name>
    <dbReference type="NCBI Taxonomy" id="3708"/>
    <lineage>
        <taxon>Eukaryota</taxon>
        <taxon>Viridiplantae</taxon>
        <taxon>Streptophyta</taxon>
        <taxon>Embryophyta</taxon>
        <taxon>Tracheophyta</taxon>
        <taxon>Spermatophyta</taxon>
        <taxon>Magnoliopsida</taxon>
        <taxon>eudicotyledons</taxon>
        <taxon>Gunneridae</taxon>
        <taxon>Pentapetalae</taxon>
        <taxon>rosids</taxon>
        <taxon>malvids</taxon>
        <taxon>Brassicales</taxon>
        <taxon>Brassicaceae</taxon>
        <taxon>Brassiceae</taxon>
        <taxon>Brassica</taxon>
    </lineage>
</organism>
<feature type="region of interest" description="Disordered" evidence="1">
    <location>
        <begin position="144"/>
        <end position="172"/>
    </location>
</feature>
<dbReference type="Proteomes" id="UP000824890">
    <property type="component" value="Unassembled WGS sequence"/>
</dbReference>